<evidence type="ECO:0000256" key="1">
    <source>
        <dbReference type="ARBA" id="ARBA00004571"/>
    </source>
</evidence>
<feature type="domain" description="TonB-dependent receptor plug" evidence="8">
    <location>
        <begin position="133"/>
        <end position="236"/>
    </location>
</feature>
<evidence type="ECO:0000256" key="4">
    <source>
        <dbReference type="ARBA" id="ARBA00022692"/>
    </source>
</evidence>
<evidence type="ECO:0000256" key="3">
    <source>
        <dbReference type="ARBA" id="ARBA00022452"/>
    </source>
</evidence>
<keyword evidence="10" id="KW-1185">Reference proteome</keyword>
<evidence type="ECO:0000313" key="9">
    <source>
        <dbReference type="EMBL" id="MEE6185731.1"/>
    </source>
</evidence>
<dbReference type="RefSeq" id="WP_330973140.1">
    <property type="nucleotide sequence ID" value="NZ_JAZGLY010000001.1"/>
</dbReference>
<evidence type="ECO:0000259" key="8">
    <source>
        <dbReference type="Pfam" id="PF07715"/>
    </source>
</evidence>
<evidence type="ECO:0000256" key="6">
    <source>
        <dbReference type="ARBA" id="ARBA00023237"/>
    </source>
</evidence>
<comment type="subcellular location">
    <subcellularLocation>
        <location evidence="1 7">Cell outer membrane</location>
        <topology evidence="1 7">Multi-pass membrane protein</topology>
    </subcellularLocation>
</comment>
<keyword evidence="4 7" id="KW-0812">Transmembrane</keyword>
<dbReference type="InterPro" id="IPR023996">
    <property type="entry name" value="TonB-dep_OMP_SusC/RagA"/>
</dbReference>
<dbReference type="Proteomes" id="UP001357452">
    <property type="component" value="Unassembled WGS sequence"/>
</dbReference>
<reference evidence="9 10" key="1">
    <citation type="submission" date="2024-01" db="EMBL/GenBank/DDBJ databases">
        <title>Niabella digestum sp. nov., isolated from waste digestion system.</title>
        <authorList>
            <person name="Zhang L."/>
        </authorList>
    </citation>
    <scope>NUCLEOTIDE SEQUENCE [LARGE SCALE GENOMIC DNA]</scope>
    <source>
        <strain evidence="9 10">A18</strain>
    </source>
</reference>
<name>A0ABU7RCS3_9BACT</name>
<comment type="caution">
    <text evidence="9">The sequence shown here is derived from an EMBL/GenBank/DDBJ whole genome shotgun (WGS) entry which is preliminary data.</text>
</comment>
<evidence type="ECO:0000256" key="2">
    <source>
        <dbReference type="ARBA" id="ARBA00022448"/>
    </source>
</evidence>
<gene>
    <name evidence="9" type="ORF">V2H41_00460</name>
</gene>
<dbReference type="Gene3D" id="2.170.130.10">
    <property type="entry name" value="TonB-dependent receptor, plug domain"/>
    <property type="match status" value="1"/>
</dbReference>
<dbReference type="InterPro" id="IPR037066">
    <property type="entry name" value="Plug_dom_sf"/>
</dbReference>
<keyword evidence="9" id="KW-0675">Receptor</keyword>
<proteinExistence type="inferred from homology"/>
<dbReference type="PROSITE" id="PS52016">
    <property type="entry name" value="TONB_DEPENDENT_REC_3"/>
    <property type="match status" value="1"/>
</dbReference>
<dbReference type="Gene3D" id="2.40.170.20">
    <property type="entry name" value="TonB-dependent receptor, beta-barrel domain"/>
    <property type="match status" value="1"/>
</dbReference>
<sequence length="1034" mass="116022">MRTILFWRLMLIISLTGVTKLSEASLVTHLTVPLYYQEQNIEVRGRVTSDDGTPLAGASVQVKGTNIGTTTNAEGFYSLRVPSADAVLVFSSVGHQEQEYALSGATEVNITLVKTQGRMDEVVVIGYGTARKGDVTSSIATVSPETLQKTPNGALLNAVQGNVTGVQISSFGGPGDVPEINIRGIKSLYGGSVLYVVDGVFVDNIDFLSPSDIQDFQILKDASSAAIYGYKAANGVIVITTKGGRYNRDASITYSGYYGWQRATNVIKMANAEQFVRFAKESGSNAEIESVNMAIARYGRSRLNPELPDVNTDWYKEALRVAPIMNHDVSVDGGSERVSYSVGGSFFTQDGILNMKNSYKRYNLRLKLEAKAKKWLTLGSGLVYSKSERYDDSGPWQEIYYAVPILPVLDPNYEGQTVYSAPYSSARDIGYRDHQNPFPNMYNIDRLGERRRVTANVYGDFHIIPKELNFKTSLSYNNRNDNNRLMDLPYYIHEAYQRSLANSSITRSNVLEENYTFDNVLTYNKILGDHDLTAMAGFSFRDEKLSYSWSKGYFYEGSPFSRESKQTWYINNTSPETRETRDAGDGVTPSRVYSRSYFGRLQYKFKNRYIAYFTLRNEAANKYNQQRDITLPSVGVAWIVSQENFLQDVEAINFLKLRAGWGRLANGNVPVARAKSATATWSVFNDTRVDGFMFSTYEDRLGWEFNEELNVGLNLEMLRRRLTIDVDYFVKNTKNLAIPVLPQVGSETSYMNVGSMRNSGIEVSVNWRGKISNDFGYTIGGNFSTLHNEITDLAGQPFLNRGMAEFQQRLVVGQPFDVFYGWDIVGVYQNQAEVDADPVARAANAAAPGTVKPGYFKFRDVNGDGVLDANDRVYLGSPIPTYYYGANLGLDYKGFDFSLRVYGQGGNIILNRSRAEVFRTAGRNIDAQLAENRWHGEGTTNSYPSSEGYRTGWNQRNSRFWLEDGKFFRVQNVQLGYTIPKNDKIPEMRFSFTADRPFIWSKSKSTNVEVGFDGVDLDTYPIPAVFTLGWSVKF</sequence>
<dbReference type="NCBIfam" id="TIGR04057">
    <property type="entry name" value="SusC_RagA_signa"/>
    <property type="match status" value="1"/>
</dbReference>
<comment type="similarity">
    <text evidence="7">Belongs to the TonB-dependent receptor family.</text>
</comment>
<dbReference type="Pfam" id="PF07715">
    <property type="entry name" value="Plug"/>
    <property type="match status" value="1"/>
</dbReference>
<evidence type="ECO:0000256" key="5">
    <source>
        <dbReference type="ARBA" id="ARBA00023136"/>
    </source>
</evidence>
<dbReference type="Pfam" id="PF13715">
    <property type="entry name" value="CarbopepD_reg_2"/>
    <property type="match status" value="1"/>
</dbReference>
<dbReference type="SUPFAM" id="SSF56935">
    <property type="entry name" value="Porins"/>
    <property type="match status" value="1"/>
</dbReference>
<dbReference type="SUPFAM" id="SSF49464">
    <property type="entry name" value="Carboxypeptidase regulatory domain-like"/>
    <property type="match status" value="1"/>
</dbReference>
<dbReference type="InterPro" id="IPR023997">
    <property type="entry name" value="TonB-dep_OMP_SusC/RagA_CS"/>
</dbReference>
<protein>
    <submittedName>
        <fullName evidence="9">TonB-dependent receptor</fullName>
    </submittedName>
</protein>
<dbReference type="EMBL" id="JAZGLY010000001">
    <property type="protein sequence ID" value="MEE6185731.1"/>
    <property type="molecule type" value="Genomic_DNA"/>
</dbReference>
<dbReference type="InterPro" id="IPR039426">
    <property type="entry name" value="TonB-dep_rcpt-like"/>
</dbReference>
<organism evidence="9 10">
    <name type="scientific">Niabella digestorum</name>
    <dbReference type="NCBI Taxonomy" id="3117701"/>
    <lineage>
        <taxon>Bacteria</taxon>
        <taxon>Pseudomonadati</taxon>
        <taxon>Bacteroidota</taxon>
        <taxon>Chitinophagia</taxon>
        <taxon>Chitinophagales</taxon>
        <taxon>Chitinophagaceae</taxon>
        <taxon>Niabella</taxon>
    </lineage>
</organism>
<dbReference type="InterPro" id="IPR008969">
    <property type="entry name" value="CarboxyPept-like_regulatory"/>
</dbReference>
<dbReference type="InterPro" id="IPR036942">
    <property type="entry name" value="Beta-barrel_TonB_sf"/>
</dbReference>
<keyword evidence="5 7" id="KW-0472">Membrane</keyword>
<keyword evidence="2 7" id="KW-0813">Transport</keyword>
<evidence type="ECO:0000256" key="7">
    <source>
        <dbReference type="PROSITE-ProRule" id="PRU01360"/>
    </source>
</evidence>
<accession>A0ABU7RCS3</accession>
<evidence type="ECO:0000313" key="10">
    <source>
        <dbReference type="Proteomes" id="UP001357452"/>
    </source>
</evidence>
<dbReference type="InterPro" id="IPR012910">
    <property type="entry name" value="Plug_dom"/>
</dbReference>
<keyword evidence="3 7" id="KW-1134">Transmembrane beta strand</keyword>
<dbReference type="NCBIfam" id="TIGR04056">
    <property type="entry name" value="OMP_RagA_SusC"/>
    <property type="match status" value="1"/>
</dbReference>
<dbReference type="Gene3D" id="2.60.40.1120">
    <property type="entry name" value="Carboxypeptidase-like, regulatory domain"/>
    <property type="match status" value="1"/>
</dbReference>
<keyword evidence="6 7" id="KW-0998">Cell outer membrane</keyword>